<accession>A0A913ZZS1</accession>
<evidence type="ECO:0000256" key="1">
    <source>
        <dbReference type="ARBA" id="ARBA00004370"/>
    </source>
</evidence>
<dbReference type="EnsemblMetazoa" id="XM_038200637.1">
    <property type="protein sequence ID" value="XP_038056565.1"/>
    <property type="gene ID" value="LOC119728409"/>
</dbReference>
<evidence type="ECO:0000256" key="4">
    <source>
        <dbReference type="ARBA" id="ARBA00023136"/>
    </source>
</evidence>
<dbReference type="GO" id="GO:0016020">
    <property type="term" value="C:membrane"/>
    <property type="evidence" value="ECO:0007669"/>
    <property type="project" value="UniProtKB-SubCell"/>
</dbReference>
<dbReference type="GeneID" id="119728409"/>
<dbReference type="GO" id="GO:0005506">
    <property type="term" value="F:iron ion binding"/>
    <property type="evidence" value="ECO:0007669"/>
    <property type="project" value="InterPro"/>
</dbReference>
<sequence length="364" mass="41860">MECATMREESCCAGPSRLPADDKPQEVKVGITQNRAELMSQWADTVKKVVFIVGGAIIVFAAACNSLTWHLESFWGASGDFWNRQWMKIYNLFGGNLFMLGVVGTELITFTFYWLFNAFFLFVDVTGRPAFILKYKIQEDQNTPVPWPKLKKALQTVLFNQVFVNIPFALVLYFLMQWRGCNISADLPTFKWVLVEMGVFLIFEEIGFYYFHRLLHHPRMYRHFHKKHHEWTAPIGVTAIYAHPLEHILANMLPPIIGPILMGSHVSVLWVWFMMVEGSAIVAHCGYHLPLLPSPEAHDFHHLKFTNCFGTLGFLDRLHGTDNLFRESKNYSRHILLLGIVPLSQTIPDDLKGKRKALESKKTD</sequence>
<protein>
    <recommendedName>
        <fullName evidence="6">Fatty acid hydroxylase domain-containing protein</fullName>
    </recommendedName>
</protein>
<dbReference type="RefSeq" id="XP_038056565.1">
    <property type="nucleotide sequence ID" value="XM_038200637.1"/>
</dbReference>
<keyword evidence="8" id="KW-1185">Reference proteome</keyword>
<dbReference type="GO" id="GO:0008610">
    <property type="term" value="P:lipid biosynthetic process"/>
    <property type="evidence" value="ECO:0007669"/>
    <property type="project" value="InterPro"/>
</dbReference>
<keyword evidence="3 5" id="KW-1133">Transmembrane helix</keyword>
<evidence type="ECO:0000313" key="8">
    <source>
        <dbReference type="Proteomes" id="UP000887568"/>
    </source>
</evidence>
<feature type="transmembrane region" description="Helical" evidence="5">
    <location>
        <begin position="157"/>
        <end position="178"/>
    </location>
</feature>
<dbReference type="EnsemblMetazoa" id="XM_038200638.1">
    <property type="protein sequence ID" value="XP_038056566.1"/>
    <property type="gene ID" value="LOC119728409"/>
</dbReference>
<comment type="subcellular location">
    <subcellularLocation>
        <location evidence="1">Membrane</location>
    </subcellularLocation>
</comment>
<evidence type="ECO:0000256" key="5">
    <source>
        <dbReference type="SAM" id="Phobius"/>
    </source>
</evidence>
<reference evidence="7" key="1">
    <citation type="submission" date="2022-11" db="UniProtKB">
        <authorList>
            <consortium name="EnsemblMetazoa"/>
        </authorList>
    </citation>
    <scope>IDENTIFICATION</scope>
</reference>
<dbReference type="RefSeq" id="XP_038056566.1">
    <property type="nucleotide sequence ID" value="XM_038200638.1"/>
</dbReference>
<feature type="transmembrane region" description="Helical" evidence="5">
    <location>
        <begin position="49"/>
        <end position="69"/>
    </location>
</feature>
<feature type="transmembrane region" description="Helical" evidence="5">
    <location>
        <begin position="190"/>
        <end position="211"/>
    </location>
</feature>
<dbReference type="Proteomes" id="UP000887568">
    <property type="component" value="Unplaced"/>
</dbReference>
<evidence type="ECO:0000256" key="3">
    <source>
        <dbReference type="ARBA" id="ARBA00022989"/>
    </source>
</evidence>
<name>A0A913ZZS1_PATMI</name>
<proteinExistence type="predicted"/>
<dbReference type="InterPro" id="IPR050307">
    <property type="entry name" value="Sterol_Desaturase_Related"/>
</dbReference>
<dbReference type="Pfam" id="PF04116">
    <property type="entry name" value="FA_hydroxylase"/>
    <property type="match status" value="1"/>
</dbReference>
<evidence type="ECO:0000259" key="6">
    <source>
        <dbReference type="Pfam" id="PF04116"/>
    </source>
</evidence>
<feature type="transmembrane region" description="Helical" evidence="5">
    <location>
        <begin position="89"/>
        <end position="116"/>
    </location>
</feature>
<dbReference type="InterPro" id="IPR006694">
    <property type="entry name" value="Fatty_acid_hydroxylase"/>
</dbReference>
<dbReference type="AlphaFoldDB" id="A0A913ZZS1"/>
<evidence type="ECO:0000256" key="2">
    <source>
        <dbReference type="ARBA" id="ARBA00022692"/>
    </source>
</evidence>
<keyword evidence="2 5" id="KW-0812">Transmembrane</keyword>
<organism evidence="7 8">
    <name type="scientific">Patiria miniata</name>
    <name type="common">Bat star</name>
    <name type="synonym">Asterina miniata</name>
    <dbReference type="NCBI Taxonomy" id="46514"/>
    <lineage>
        <taxon>Eukaryota</taxon>
        <taxon>Metazoa</taxon>
        <taxon>Echinodermata</taxon>
        <taxon>Eleutherozoa</taxon>
        <taxon>Asterozoa</taxon>
        <taxon>Asteroidea</taxon>
        <taxon>Valvatacea</taxon>
        <taxon>Valvatida</taxon>
        <taxon>Asterinidae</taxon>
        <taxon>Patiria</taxon>
    </lineage>
</organism>
<dbReference type="OMA" id="QYAHPIE"/>
<dbReference type="PANTHER" id="PTHR11863">
    <property type="entry name" value="STEROL DESATURASE"/>
    <property type="match status" value="1"/>
</dbReference>
<dbReference type="OrthoDB" id="408954at2759"/>
<feature type="domain" description="Fatty acid hydroxylase" evidence="6">
    <location>
        <begin position="199"/>
        <end position="321"/>
    </location>
</feature>
<evidence type="ECO:0000313" key="7">
    <source>
        <dbReference type="EnsemblMetazoa" id="XP_038056566.1"/>
    </source>
</evidence>
<dbReference type="GO" id="GO:0016491">
    <property type="term" value="F:oxidoreductase activity"/>
    <property type="evidence" value="ECO:0007669"/>
    <property type="project" value="InterPro"/>
</dbReference>
<keyword evidence="4 5" id="KW-0472">Membrane</keyword>